<keyword evidence="8 9" id="KW-0472">Membrane</keyword>
<dbReference type="RefSeq" id="WP_264432857.1">
    <property type="nucleotide sequence ID" value="NZ_JAOSHO010000903.1"/>
</dbReference>
<evidence type="ECO:0000256" key="4">
    <source>
        <dbReference type="ARBA" id="ARBA00022475"/>
    </source>
</evidence>
<comment type="similarity">
    <text evidence="3">Belongs to the CobD/CbiB family.</text>
</comment>
<evidence type="ECO:0000313" key="11">
    <source>
        <dbReference type="Proteomes" id="UP001061999"/>
    </source>
</evidence>
<keyword evidence="5" id="KW-0169">Cobalamin biosynthesis</keyword>
<evidence type="ECO:0000256" key="1">
    <source>
        <dbReference type="ARBA" id="ARBA00004651"/>
    </source>
</evidence>
<reference evidence="10" key="1">
    <citation type="submission" date="2022-07" db="EMBL/GenBank/DDBJ databases">
        <title>Pseudomonas agronomica sp. nov.: a novel bacterium with biotechnological application in the synthesis of biofertilizers from valorized agricultural residues.</title>
        <authorList>
            <person name="Robas M."/>
            <person name="Fernandez V.M."/>
            <person name="Luna L."/>
            <person name="Provanza A."/>
            <person name="Jimenez P.A."/>
        </authorList>
    </citation>
    <scope>NUCLEOTIDE SEQUENCE</scope>
    <source>
        <strain evidence="10">SAICEU22T</strain>
    </source>
</reference>
<dbReference type="InterPro" id="IPR004485">
    <property type="entry name" value="Cobalamin_biosynth_CobD/CbiB"/>
</dbReference>
<sequence length="106" mass="11412">MSVALLSAAAVALDALLGEPRRWHPLMAFGGFANRIEQRFNSGGRGWRSHGVTAWIIAVLPLTLLATALSWAPLVGWLVDILALYCALGLRSLGEHVEPVARALRS</sequence>
<evidence type="ECO:0000256" key="5">
    <source>
        <dbReference type="ARBA" id="ARBA00022573"/>
    </source>
</evidence>
<comment type="pathway">
    <text evidence="2">Cofactor biosynthesis; adenosylcobalamin biosynthesis.</text>
</comment>
<evidence type="ECO:0000313" key="10">
    <source>
        <dbReference type="EMBL" id="MCW1248296.1"/>
    </source>
</evidence>
<accession>A0ABT3FHN4</accession>
<name>A0ABT3FHN4_9PSED</name>
<evidence type="ECO:0000256" key="9">
    <source>
        <dbReference type="SAM" id="Phobius"/>
    </source>
</evidence>
<keyword evidence="11" id="KW-1185">Reference proteome</keyword>
<evidence type="ECO:0000256" key="2">
    <source>
        <dbReference type="ARBA" id="ARBA00004953"/>
    </source>
</evidence>
<evidence type="ECO:0000256" key="7">
    <source>
        <dbReference type="ARBA" id="ARBA00022989"/>
    </source>
</evidence>
<dbReference type="PANTHER" id="PTHR34308">
    <property type="entry name" value="COBALAMIN BIOSYNTHESIS PROTEIN CBIB"/>
    <property type="match status" value="1"/>
</dbReference>
<dbReference type="PANTHER" id="PTHR34308:SF1">
    <property type="entry name" value="COBALAMIN BIOSYNTHESIS PROTEIN CBIB"/>
    <property type="match status" value="1"/>
</dbReference>
<proteinExistence type="inferred from homology"/>
<keyword evidence="7 9" id="KW-1133">Transmembrane helix</keyword>
<comment type="caution">
    <text evidence="10">The sequence shown here is derived from an EMBL/GenBank/DDBJ whole genome shotgun (WGS) entry which is preliminary data.</text>
</comment>
<protein>
    <submittedName>
        <fullName evidence="10">Cobalamin biosynthesis protein</fullName>
    </submittedName>
</protein>
<keyword evidence="4" id="KW-1003">Cell membrane</keyword>
<dbReference type="Proteomes" id="UP001061999">
    <property type="component" value="Unassembled WGS sequence"/>
</dbReference>
<evidence type="ECO:0000256" key="6">
    <source>
        <dbReference type="ARBA" id="ARBA00022692"/>
    </source>
</evidence>
<comment type="subcellular location">
    <subcellularLocation>
        <location evidence="1">Cell membrane</location>
        <topology evidence="1">Multi-pass membrane protein</topology>
    </subcellularLocation>
</comment>
<organism evidence="10 11">
    <name type="scientific">Pseudomonas agronomica</name>
    <dbReference type="NCBI Taxonomy" id="2979328"/>
    <lineage>
        <taxon>Bacteria</taxon>
        <taxon>Pseudomonadati</taxon>
        <taxon>Pseudomonadota</taxon>
        <taxon>Gammaproteobacteria</taxon>
        <taxon>Pseudomonadales</taxon>
        <taxon>Pseudomonadaceae</taxon>
        <taxon>Pseudomonas</taxon>
    </lineage>
</organism>
<gene>
    <name evidence="10" type="ORF">OC610_28015</name>
</gene>
<keyword evidence="6 9" id="KW-0812">Transmembrane</keyword>
<evidence type="ECO:0000256" key="8">
    <source>
        <dbReference type="ARBA" id="ARBA00023136"/>
    </source>
</evidence>
<feature type="non-terminal residue" evidence="10">
    <location>
        <position position="106"/>
    </location>
</feature>
<dbReference type="EMBL" id="JAOSHO010000903">
    <property type="protein sequence ID" value="MCW1248296.1"/>
    <property type="molecule type" value="Genomic_DNA"/>
</dbReference>
<feature type="transmembrane region" description="Helical" evidence="9">
    <location>
        <begin position="55"/>
        <end position="88"/>
    </location>
</feature>
<evidence type="ECO:0000256" key="3">
    <source>
        <dbReference type="ARBA" id="ARBA00006263"/>
    </source>
</evidence>
<dbReference type="Pfam" id="PF03186">
    <property type="entry name" value="CobD_Cbib"/>
    <property type="match status" value="1"/>
</dbReference>